<name>A4CB87_9GAMM</name>
<evidence type="ECO:0000313" key="3">
    <source>
        <dbReference type="Proteomes" id="UP000006201"/>
    </source>
</evidence>
<gene>
    <name evidence="2" type="ORF">PTD2_17420</name>
</gene>
<keyword evidence="3" id="KW-1185">Reference proteome</keyword>
<comment type="caution">
    <text evidence="2">The sequence shown here is derived from an EMBL/GenBank/DDBJ whole genome shotgun (WGS) entry which is preliminary data.</text>
</comment>
<dbReference type="STRING" id="87626.PTD2_17420"/>
<dbReference type="eggNOG" id="ENOG5031F41">
    <property type="taxonomic scope" value="Bacteria"/>
</dbReference>
<proteinExistence type="predicted"/>
<sequence length="157" mass="18716">MKNYVPHPRYGSQPITSGHVYSKDEIESAHWRYASLKYFPETAIPAEAEKQNYAEYSRKLYVDIEESCKGCQREFIFFALEQKYWFEELKFWVDSHCIKCINCRKRDFEIKQMQVKYSNLVSKMDRTAEETQIVKAIGQELFELGYIKNINKLNKIS</sequence>
<evidence type="ECO:0000313" key="2">
    <source>
        <dbReference type="EMBL" id="EAR27624.1"/>
    </source>
</evidence>
<feature type="domain" description="Probable zinc-binding" evidence="1">
    <location>
        <begin position="63"/>
        <end position="109"/>
    </location>
</feature>
<dbReference type="InterPro" id="IPR025306">
    <property type="entry name" value="Zn-bnd_dom_prob"/>
</dbReference>
<dbReference type="Proteomes" id="UP000006201">
    <property type="component" value="Unassembled WGS sequence"/>
</dbReference>
<organism evidence="2 3">
    <name type="scientific">Pseudoalteromonas tunicata D2</name>
    <dbReference type="NCBI Taxonomy" id="87626"/>
    <lineage>
        <taxon>Bacteria</taxon>
        <taxon>Pseudomonadati</taxon>
        <taxon>Pseudomonadota</taxon>
        <taxon>Gammaproteobacteria</taxon>
        <taxon>Alteromonadales</taxon>
        <taxon>Pseudoalteromonadaceae</taxon>
        <taxon>Pseudoalteromonas</taxon>
    </lineage>
</organism>
<accession>A4CB87</accession>
<dbReference type="RefSeq" id="WP_009839456.1">
    <property type="nucleotide sequence ID" value="NZ_CH959301.1"/>
</dbReference>
<dbReference type="AlphaFoldDB" id="A4CB87"/>
<protein>
    <recommendedName>
        <fullName evidence="1">Probable zinc-binding domain-containing protein</fullName>
    </recommendedName>
</protein>
<dbReference type="HOGENOM" id="CLU_1676657_0_0_6"/>
<reference evidence="2 3" key="1">
    <citation type="submission" date="2006-02" db="EMBL/GenBank/DDBJ databases">
        <authorList>
            <person name="Moran M.A."/>
            <person name="Kjelleberg S."/>
            <person name="Egan S."/>
            <person name="Saunders N."/>
            <person name="Thomas T."/>
            <person name="Ferriera S."/>
            <person name="Johnson J."/>
            <person name="Kravitz S."/>
            <person name="Halpern A."/>
            <person name="Remington K."/>
            <person name="Beeson K."/>
            <person name="Tran B."/>
            <person name="Rogers Y.-H."/>
            <person name="Friedman R."/>
            <person name="Venter J.C."/>
        </authorList>
    </citation>
    <scope>NUCLEOTIDE SEQUENCE [LARGE SCALE GENOMIC DNA]</scope>
    <source>
        <strain evidence="2 3">D2</strain>
    </source>
</reference>
<dbReference type="OrthoDB" id="289270at2"/>
<evidence type="ECO:0000259" key="1">
    <source>
        <dbReference type="Pfam" id="PF13451"/>
    </source>
</evidence>
<dbReference type="EMBL" id="AAOH01000005">
    <property type="protein sequence ID" value="EAR27624.1"/>
    <property type="molecule type" value="Genomic_DNA"/>
</dbReference>
<dbReference type="Pfam" id="PF13451">
    <property type="entry name" value="zf_Tbcl"/>
    <property type="match status" value="1"/>
</dbReference>